<comment type="caution">
    <text evidence="1">The sequence shown here is derived from an EMBL/GenBank/DDBJ whole genome shotgun (WGS) entry which is preliminary data.</text>
</comment>
<reference evidence="1 2" key="1">
    <citation type="submission" date="2024-09" db="EMBL/GenBank/DDBJ databases">
        <title>Floridaenema gen nov. (Aerosakkonemataceae, Aerosakkonematales ord. nov., Cyanobacteria) from benthic tropical and subtropical fresh waters, with the description of four new species.</title>
        <authorList>
            <person name="Moretto J.A."/>
            <person name="Berthold D.E."/>
            <person name="Lefler F.W."/>
            <person name="Huang I.-S."/>
            <person name="Laughinghouse H. IV."/>
        </authorList>
    </citation>
    <scope>NUCLEOTIDE SEQUENCE [LARGE SCALE GENOMIC DNA]</scope>
    <source>
        <strain evidence="1 2">BLCC-F50</strain>
    </source>
</reference>
<evidence type="ECO:0000313" key="1">
    <source>
        <dbReference type="EMBL" id="MFB2897020.1"/>
    </source>
</evidence>
<accession>A0ABV4XZW6</accession>
<evidence type="ECO:0000313" key="2">
    <source>
        <dbReference type="Proteomes" id="UP001576784"/>
    </source>
</evidence>
<keyword evidence="2" id="KW-1185">Reference proteome</keyword>
<organism evidence="1 2">
    <name type="scientific">Floridaenema flaviceps BLCC-F50</name>
    <dbReference type="NCBI Taxonomy" id="3153642"/>
    <lineage>
        <taxon>Bacteria</taxon>
        <taxon>Bacillati</taxon>
        <taxon>Cyanobacteriota</taxon>
        <taxon>Cyanophyceae</taxon>
        <taxon>Oscillatoriophycideae</taxon>
        <taxon>Aerosakkonematales</taxon>
        <taxon>Aerosakkonemataceae</taxon>
        <taxon>Floridanema</taxon>
        <taxon>Floridanema flaviceps</taxon>
    </lineage>
</organism>
<proteinExistence type="predicted"/>
<dbReference type="EMBL" id="JBHFNR010000232">
    <property type="protein sequence ID" value="MFB2897020.1"/>
    <property type="molecule type" value="Genomic_DNA"/>
</dbReference>
<gene>
    <name evidence="1" type="ORF">ACE1CI_29245</name>
</gene>
<sequence>MNAHKIETTLTDNGTLLLKDLPFQAGDSVEIIILKRNYQKSESNPYPLQGTVYRYEDPCEPATPLEDWEALQ</sequence>
<protein>
    <submittedName>
        <fullName evidence="1">Uncharacterized protein</fullName>
    </submittedName>
</protein>
<name>A0ABV4XZW6_9CYAN</name>
<dbReference type="RefSeq" id="WP_413266638.1">
    <property type="nucleotide sequence ID" value="NZ_JBHFNR010000232.1"/>
</dbReference>
<dbReference type="Proteomes" id="UP001576784">
    <property type="component" value="Unassembled WGS sequence"/>
</dbReference>